<reference evidence="2" key="1">
    <citation type="submission" date="2018-11" db="EMBL/GenBank/DDBJ databases">
        <authorList>
            <consortium name="Pathogen Informatics"/>
        </authorList>
    </citation>
    <scope>NUCLEOTIDE SEQUENCE</scope>
</reference>
<proteinExistence type="predicted"/>
<gene>
    <name evidence="2" type="ORF">PXEA_LOCUS36439</name>
</gene>
<feature type="region of interest" description="Disordered" evidence="1">
    <location>
        <begin position="15"/>
        <end position="37"/>
    </location>
</feature>
<feature type="compositionally biased region" description="Basic and acidic residues" evidence="1">
    <location>
        <begin position="28"/>
        <end position="37"/>
    </location>
</feature>
<evidence type="ECO:0000313" key="3">
    <source>
        <dbReference type="Proteomes" id="UP000784294"/>
    </source>
</evidence>
<dbReference type="AlphaFoldDB" id="A0A448XRB1"/>
<evidence type="ECO:0000313" key="2">
    <source>
        <dbReference type="EMBL" id="VEL42999.1"/>
    </source>
</evidence>
<evidence type="ECO:0000256" key="1">
    <source>
        <dbReference type="SAM" id="MobiDB-lite"/>
    </source>
</evidence>
<comment type="caution">
    <text evidence="2">The sequence shown here is derived from an EMBL/GenBank/DDBJ whole genome shotgun (WGS) entry which is preliminary data.</text>
</comment>
<protein>
    <submittedName>
        <fullName evidence="2">Uncharacterized protein</fullName>
    </submittedName>
</protein>
<accession>A0A448XRB1</accession>
<sequence>MAEYTVTVVGHLATSSRHRKKLGSVEQHGPKHDGLHGSAEDHLAEFEADRPRPRRDCRRSVGLHASAQQRTCITPRVESTRCQAAAKHTDLSHHRPNMCLLLRRQLSHLSMNVATHTLRQLPILTVVLFRDILPNAFCTFLTPATTHSDYPQH</sequence>
<dbReference type="EMBL" id="CAAALY010278127">
    <property type="protein sequence ID" value="VEL42999.1"/>
    <property type="molecule type" value="Genomic_DNA"/>
</dbReference>
<organism evidence="2 3">
    <name type="scientific">Protopolystoma xenopodis</name>
    <dbReference type="NCBI Taxonomy" id="117903"/>
    <lineage>
        <taxon>Eukaryota</taxon>
        <taxon>Metazoa</taxon>
        <taxon>Spiralia</taxon>
        <taxon>Lophotrochozoa</taxon>
        <taxon>Platyhelminthes</taxon>
        <taxon>Monogenea</taxon>
        <taxon>Polyopisthocotylea</taxon>
        <taxon>Polystomatidea</taxon>
        <taxon>Polystomatidae</taxon>
        <taxon>Protopolystoma</taxon>
    </lineage>
</organism>
<name>A0A448XRB1_9PLAT</name>
<dbReference type="Proteomes" id="UP000784294">
    <property type="component" value="Unassembled WGS sequence"/>
</dbReference>
<keyword evidence="3" id="KW-1185">Reference proteome</keyword>